<dbReference type="AlphaFoldDB" id="A0A1H1JWM7"/>
<dbReference type="STRING" id="157910.SAMN05445850_5807"/>
<dbReference type="Proteomes" id="UP000199365">
    <property type="component" value="Unassembled WGS sequence"/>
</dbReference>
<dbReference type="EMBL" id="FNKX01000002">
    <property type="protein sequence ID" value="SDR53987.1"/>
    <property type="molecule type" value="Genomic_DNA"/>
</dbReference>
<accession>A0A1H1JWM7</accession>
<evidence type="ECO:0000313" key="1">
    <source>
        <dbReference type="EMBL" id="SDR53987.1"/>
    </source>
</evidence>
<dbReference type="RefSeq" id="WP_090809023.1">
    <property type="nucleotide sequence ID" value="NZ_FNKX01000002.1"/>
</dbReference>
<proteinExistence type="predicted"/>
<evidence type="ECO:0000313" key="2">
    <source>
        <dbReference type="Proteomes" id="UP000199365"/>
    </source>
</evidence>
<sequence length="161" mass="17752">MIDTKEQVGLHLSALIGLNVSGVAHAADMLTLQFGPLREVKTGRGTIKYLGDWALHIQCDWRIEQGHVIVASYSDFAASEERTRVTTERIRDLLVTHGPTAVLNIEAGENGDAVILLARDMRLVILADAIPDDEDWRLFPSNPDAKHFVIEGGKVDPWSLS</sequence>
<protein>
    <submittedName>
        <fullName evidence="1">Uncharacterized protein</fullName>
    </submittedName>
</protein>
<keyword evidence="2" id="KW-1185">Reference proteome</keyword>
<name>A0A1H1JWM7_9BURK</name>
<organism evidence="1 2">
    <name type="scientific">Paraburkholderia tuberum</name>
    <dbReference type="NCBI Taxonomy" id="157910"/>
    <lineage>
        <taxon>Bacteria</taxon>
        <taxon>Pseudomonadati</taxon>
        <taxon>Pseudomonadota</taxon>
        <taxon>Betaproteobacteria</taxon>
        <taxon>Burkholderiales</taxon>
        <taxon>Burkholderiaceae</taxon>
        <taxon>Paraburkholderia</taxon>
    </lineage>
</organism>
<reference evidence="2" key="1">
    <citation type="submission" date="2016-10" db="EMBL/GenBank/DDBJ databases">
        <authorList>
            <person name="Varghese N."/>
            <person name="Submissions S."/>
        </authorList>
    </citation>
    <scope>NUCLEOTIDE SEQUENCE [LARGE SCALE GENOMIC DNA]</scope>
    <source>
        <strain evidence="2">DUS833</strain>
    </source>
</reference>
<gene>
    <name evidence="1" type="ORF">SAMN05445850_5807</name>
</gene>